<feature type="signal peptide" evidence="2">
    <location>
        <begin position="1"/>
        <end position="25"/>
    </location>
</feature>
<comment type="caution">
    <text evidence="4">The sequence shown here is derived from an EMBL/GenBank/DDBJ whole genome shotgun (WGS) entry which is preliminary data.</text>
</comment>
<name>A0A2R5G822_9STRA</name>
<dbReference type="SUPFAM" id="SSF49482">
    <property type="entry name" value="Aromatic compound dioxygenase"/>
    <property type="match status" value="1"/>
</dbReference>
<protein>
    <recommendedName>
        <fullName evidence="3">Intradiol ring-cleavage dioxygenases domain-containing protein</fullName>
    </recommendedName>
</protein>
<keyword evidence="1" id="KW-0812">Transmembrane</keyword>
<dbReference type="GO" id="GO:0008199">
    <property type="term" value="F:ferric iron binding"/>
    <property type="evidence" value="ECO:0007669"/>
    <property type="project" value="InterPro"/>
</dbReference>
<keyword evidence="2" id="KW-0732">Signal</keyword>
<dbReference type="InParanoid" id="A0A2R5G822"/>
<dbReference type="PANTHER" id="PTHR34315">
    <property type="match status" value="1"/>
</dbReference>
<dbReference type="AlphaFoldDB" id="A0A2R5G822"/>
<evidence type="ECO:0000313" key="4">
    <source>
        <dbReference type="EMBL" id="GBG23844.1"/>
    </source>
</evidence>
<dbReference type="PANTHER" id="PTHR34315:SF1">
    <property type="entry name" value="INTRADIOL RING-CLEAVAGE DIOXYGENASES DOMAIN-CONTAINING PROTEIN-RELATED"/>
    <property type="match status" value="1"/>
</dbReference>
<organism evidence="4 5">
    <name type="scientific">Hondaea fermentalgiana</name>
    <dbReference type="NCBI Taxonomy" id="2315210"/>
    <lineage>
        <taxon>Eukaryota</taxon>
        <taxon>Sar</taxon>
        <taxon>Stramenopiles</taxon>
        <taxon>Bigyra</taxon>
        <taxon>Labyrinthulomycetes</taxon>
        <taxon>Thraustochytrida</taxon>
        <taxon>Thraustochytriidae</taxon>
        <taxon>Hondaea</taxon>
    </lineage>
</organism>
<keyword evidence="1" id="KW-0472">Membrane</keyword>
<dbReference type="Gene3D" id="2.60.130.10">
    <property type="entry name" value="Aromatic compound dioxygenase"/>
    <property type="match status" value="1"/>
</dbReference>
<feature type="chain" id="PRO_5015353299" description="Intradiol ring-cleavage dioxygenases domain-containing protein" evidence="2">
    <location>
        <begin position="26"/>
        <end position="324"/>
    </location>
</feature>
<evidence type="ECO:0000313" key="5">
    <source>
        <dbReference type="Proteomes" id="UP000241890"/>
    </source>
</evidence>
<sequence>MIAVSTKLVWAAALVAVVATTPAHGHDVPKGHWAAKVPDFERLERHGRKLSQACLAKGRALDEVCPLDPEVTEGPYVWDEAPIRADMTEDRDGVPFQMQVTVVNSSSCETVANAAVEFWHCDADGIYSHFIAQSTNSGSATDDSTFLRGIQYTNSTGTAVMNSIFPGWYRGRTTHVHIRVHFNIVAAEDGESYTGGTVTHVGQLFFADDVVEELATDDAYADNTVSKTSLASDNIYSNQGGTYGLMTIAEMNEGEGILSGVVGYVTGILSGVVGYVTVGIDSDTAITTTPAPATARPSSSSRLTTSAFALITTVMLLVSSRLTM</sequence>
<dbReference type="CDD" id="cd03457">
    <property type="entry name" value="intradiol_dioxygenase_like"/>
    <property type="match status" value="1"/>
</dbReference>
<evidence type="ECO:0000256" key="1">
    <source>
        <dbReference type="SAM" id="Phobius"/>
    </source>
</evidence>
<feature type="transmembrane region" description="Helical" evidence="1">
    <location>
        <begin position="303"/>
        <end position="322"/>
    </location>
</feature>
<dbReference type="Proteomes" id="UP000241890">
    <property type="component" value="Unassembled WGS sequence"/>
</dbReference>
<dbReference type="OrthoDB" id="157354at2759"/>
<evidence type="ECO:0000256" key="2">
    <source>
        <dbReference type="SAM" id="SignalP"/>
    </source>
</evidence>
<dbReference type="InterPro" id="IPR015889">
    <property type="entry name" value="Intradiol_dOase_core"/>
</dbReference>
<feature type="domain" description="Intradiol ring-cleavage dioxygenases" evidence="3">
    <location>
        <begin position="79"/>
        <end position="173"/>
    </location>
</feature>
<gene>
    <name evidence="4" type="ORF">FCC1311_000642</name>
</gene>
<keyword evidence="5" id="KW-1185">Reference proteome</keyword>
<dbReference type="GO" id="GO:0016702">
    <property type="term" value="F:oxidoreductase activity, acting on single donors with incorporation of molecular oxygen, incorporation of two atoms of oxygen"/>
    <property type="evidence" value="ECO:0007669"/>
    <property type="project" value="InterPro"/>
</dbReference>
<evidence type="ECO:0000259" key="3">
    <source>
        <dbReference type="Pfam" id="PF00775"/>
    </source>
</evidence>
<dbReference type="EMBL" id="BEYU01000001">
    <property type="protein sequence ID" value="GBG23844.1"/>
    <property type="molecule type" value="Genomic_DNA"/>
</dbReference>
<accession>A0A2R5G822</accession>
<keyword evidence="1" id="KW-1133">Transmembrane helix</keyword>
<reference evidence="4 5" key="1">
    <citation type="submission" date="2017-12" db="EMBL/GenBank/DDBJ databases">
        <title>Sequencing, de novo assembly and annotation of complete genome of a new Thraustochytrid species, strain FCC1311.</title>
        <authorList>
            <person name="Sedici K."/>
            <person name="Godart F."/>
            <person name="Aiese Cigliano R."/>
            <person name="Sanseverino W."/>
            <person name="Barakat M."/>
            <person name="Ortet P."/>
            <person name="Marechal E."/>
            <person name="Cagnac O."/>
            <person name="Amato A."/>
        </authorList>
    </citation>
    <scope>NUCLEOTIDE SEQUENCE [LARGE SCALE GENOMIC DNA]</scope>
</reference>
<proteinExistence type="predicted"/>
<dbReference type="Pfam" id="PF00775">
    <property type="entry name" value="Dioxygenase_C"/>
    <property type="match status" value="1"/>
</dbReference>
<dbReference type="InterPro" id="IPR000627">
    <property type="entry name" value="Intradiol_dOase_C"/>
</dbReference>